<evidence type="ECO:0000313" key="2">
    <source>
        <dbReference type="Proteomes" id="UP000798662"/>
    </source>
</evidence>
<dbReference type="EMBL" id="CM020619">
    <property type="protein sequence ID" value="KAK1862879.1"/>
    <property type="molecule type" value="Genomic_DNA"/>
</dbReference>
<reference evidence="1" key="1">
    <citation type="submission" date="2019-11" db="EMBL/GenBank/DDBJ databases">
        <title>Nori genome reveals adaptations in red seaweeds to the harsh intertidal environment.</title>
        <authorList>
            <person name="Wang D."/>
            <person name="Mao Y."/>
        </authorList>
    </citation>
    <scope>NUCLEOTIDE SEQUENCE</scope>
    <source>
        <tissue evidence="1">Gametophyte</tissue>
    </source>
</reference>
<keyword evidence="2" id="KW-1185">Reference proteome</keyword>
<proteinExistence type="predicted"/>
<accession>A0ACC3BXY8</accession>
<gene>
    <name evidence="1" type="ORF">I4F81_005446</name>
</gene>
<organism evidence="1 2">
    <name type="scientific">Pyropia yezoensis</name>
    <name type="common">Susabi-nori</name>
    <name type="synonym">Porphyra yezoensis</name>
    <dbReference type="NCBI Taxonomy" id="2788"/>
    <lineage>
        <taxon>Eukaryota</taxon>
        <taxon>Rhodophyta</taxon>
        <taxon>Bangiophyceae</taxon>
        <taxon>Bangiales</taxon>
        <taxon>Bangiaceae</taxon>
        <taxon>Pyropia</taxon>
    </lineage>
</organism>
<evidence type="ECO:0000313" key="1">
    <source>
        <dbReference type="EMBL" id="KAK1862879.1"/>
    </source>
</evidence>
<dbReference type="Proteomes" id="UP000798662">
    <property type="component" value="Chromosome 2"/>
</dbReference>
<comment type="caution">
    <text evidence="1">The sequence shown here is derived from an EMBL/GenBank/DDBJ whole genome shotgun (WGS) entry which is preliminary data.</text>
</comment>
<protein>
    <submittedName>
        <fullName evidence="1">Uncharacterized protein</fullName>
    </submittedName>
</protein>
<sequence>MGWGTCTAPANGSPVGRRRHCGGFHWDAAAAVAKALCLATFFVVETPRRAVAVARGGAYPPPIVNCSGWTVRQCACGHNFYDHTADGGGGAGSLPSPPPGSGGLALD</sequence>
<name>A0ACC3BXY8_PYRYE</name>